<dbReference type="PANTHER" id="PTHR43181">
    <property type="entry name" value="2-C-METHYL-D-ERYTHRITOL 2,4-CYCLODIPHOSPHATE SYNTHASE, CHLOROPLASTIC"/>
    <property type="match status" value="1"/>
</dbReference>
<dbReference type="AlphaFoldDB" id="A0A133YCM7"/>
<gene>
    <name evidence="2" type="ORF">HMPREF1872_00787</name>
</gene>
<accession>A0A133YCM7</accession>
<dbReference type="Pfam" id="PF02542">
    <property type="entry name" value="YgbB"/>
    <property type="match status" value="1"/>
</dbReference>
<dbReference type="PANTHER" id="PTHR43181:SF1">
    <property type="entry name" value="2-C-METHYL-D-ERYTHRITOL 2,4-CYCLODIPHOSPHATE SYNTHASE, CHLOROPLASTIC"/>
    <property type="match status" value="1"/>
</dbReference>
<dbReference type="EMBL" id="LSCV01000023">
    <property type="protein sequence ID" value="KXB40910.1"/>
    <property type="molecule type" value="Genomic_DNA"/>
</dbReference>
<evidence type="ECO:0000313" key="2">
    <source>
        <dbReference type="EMBL" id="KXB40910.1"/>
    </source>
</evidence>
<dbReference type="InterPro" id="IPR036571">
    <property type="entry name" value="MECDP_synthase_sf"/>
</dbReference>
<protein>
    <submittedName>
        <fullName evidence="2">Putative 2-C-methyl-D-erythritol 2,4-cyclodiphosphate synthase</fullName>
    </submittedName>
</protein>
<proteinExistence type="predicted"/>
<dbReference type="Gene3D" id="3.30.1330.50">
    <property type="entry name" value="2-C-methyl-D-erythritol 2,4-cyclodiphosphate synthase"/>
    <property type="match status" value="1"/>
</dbReference>
<comment type="caution">
    <text evidence="2">The sequence shown here is derived from an EMBL/GenBank/DDBJ whole genome shotgun (WGS) entry which is preliminary data.</text>
</comment>
<sequence length="178" mass="19505">MIIYRTGYGEDSHAFNKIETSEDKVIKLVGVKIDSKWPFLANSDGDVVLHAFCRAIQSLTGKEILGQLADDLVLNGTKDSSYFTKLALQSLKAANSNLKNLLITQVSIQIEAKTPKLSPYFLSMRQNLQQLIEQEMAQKLSLEQIGISAMTGEGLTAYGQGLGVQVKVLVTVQSELEA</sequence>
<organism evidence="2 3">
    <name type="scientific">Amygdalobacter nucleatus</name>
    <dbReference type="NCBI Taxonomy" id="3029274"/>
    <lineage>
        <taxon>Bacteria</taxon>
        <taxon>Bacillati</taxon>
        <taxon>Bacillota</taxon>
        <taxon>Clostridia</taxon>
        <taxon>Eubacteriales</taxon>
        <taxon>Oscillospiraceae</taxon>
        <taxon>Amygdalobacter</taxon>
    </lineage>
</organism>
<evidence type="ECO:0000313" key="3">
    <source>
        <dbReference type="Proteomes" id="UP000070080"/>
    </source>
</evidence>
<dbReference type="InterPro" id="IPR003526">
    <property type="entry name" value="MECDP_synthase"/>
</dbReference>
<dbReference type="Proteomes" id="UP000070080">
    <property type="component" value="Unassembled WGS sequence"/>
</dbReference>
<dbReference type="SUPFAM" id="SSF69765">
    <property type="entry name" value="IpsF-like"/>
    <property type="match status" value="1"/>
</dbReference>
<dbReference type="OrthoDB" id="9804336at2"/>
<name>A0A133YCM7_9FIRM</name>
<dbReference type="STRING" id="1497955.HMPREF1872_00787"/>
<keyword evidence="3" id="KW-1185">Reference proteome</keyword>
<dbReference type="RefSeq" id="WP_066714099.1">
    <property type="nucleotide sequence ID" value="NZ_CP118869.1"/>
</dbReference>
<dbReference type="GO" id="GO:0016114">
    <property type="term" value="P:terpenoid biosynthetic process"/>
    <property type="evidence" value="ECO:0007669"/>
    <property type="project" value="InterPro"/>
</dbReference>
<reference evidence="3" key="1">
    <citation type="submission" date="2016-01" db="EMBL/GenBank/DDBJ databases">
        <authorList>
            <person name="Mitreva M."/>
            <person name="Pepin K.H."/>
            <person name="Mihindukulasuriya K.A."/>
            <person name="Fulton R."/>
            <person name="Fronick C."/>
            <person name="O'Laughlin M."/>
            <person name="Miner T."/>
            <person name="Herter B."/>
            <person name="Rosa B.A."/>
            <person name="Cordes M."/>
            <person name="Tomlinson C."/>
            <person name="Wollam A."/>
            <person name="Palsikar V.B."/>
            <person name="Mardis E.R."/>
            <person name="Wilson R.K."/>
        </authorList>
    </citation>
    <scope>NUCLEOTIDE SEQUENCE [LARGE SCALE GENOMIC DNA]</scope>
    <source>
        <strain evidence="3">KA00274</strain>
    </source>
</reference>
<evidence type="ECO:0000259" key="1">
    <source>
        <dbReference type="Pfam" id="PF02542"/>
    </source>
</evidence>
<dbReference type="GO" id="GO:0008685">
    <property type="term" value="F:2-C-methyl-D-erythritol 2,4-cyclodiphosphate synthase activity"/>
    <property type="evidence" value="ECO:0007669"/>
    <property type="project" value="InterPro"/>
</dbReference>
<feature type="domain" description="2-C-methyl-D-erythritol 2,4-cyclodiphosphate synthase" evidence="1">
    <location>
        <begin position="5"/>
        <end position="172"/>
    </location>
</feature>